<evidence type="ECO:0000256" key="2">
    <source>
        <dbReference type="ARBA" id="ARBA00023172"/>
    </source>
</evidence>
<keyword evidence="3" id="KW-0234">DNA repair</keyword>
<feature type="domain" description="Ku" evidence="5">
    <location>
        <begin position="52"/>
        <end position="181"/>
    </location>
</feature>
<gene>
    <name evidence="3" type="primary">ku</name>
    <name evidence="6" type="ORF">SPAR_10402</name>
</gene>
<dbReference type="SUPFAM" id="SSF100939">
    <property type="entry name" value="SPOC domain-like"/>
    <property type="match status" value="1"/>
</dbReference>
<dbReference type="STRING" id="67365.GCA_001704635_06970"/>
<comment type="caution">
    <text evidence="6">The sequence shown here is derived from an EMBL/GenBank/DDBJ whole genome shotgun (WGS) entry which is preliminary data.</text>
</comment>
<dbReference type="InterPro" id="IPR006164">
    <property type="entry name" value="DNA_bd_Ku70/Ku80"/>
</dbReference>
<dbReference type="Pfam" id="PF02735">
    <property type="entry name" value="Ku"/>
    <property type="match status" value="1"/>
</dbReference>
<feature type="compositionally biased region" description="Low complexity" evidence="4">
    <location>
        <begin position="324"/>
        <end position="348"/>
    </location>
</feature>
<feature type="region of interest" description="Disordered" evidence="4">
    <location>
        <begin position="253"/>
        <end position="375"/>
    </location>
</feature>
<dbReference type="GO" id="GO:0006310">
    <property type="term" value="P:DNA recombination"/>
    <property type="evidence" value="ECO:0007669"/>
    <property type="project" value="UniProtKB-KW"/>
</dbReference>
<dbReference type="GeneID" id="96744468"/>
<evidence type="ECO:0000256" key="3">
    <source>
        <dbReference type="HAMAP-Rule" id="MF_01875"/>
    </source>
</evidence>
<feature type="compositionally biased region" description="Low complexity" evidence="4">
    <location>
        <begin position="293"/>
        <end position="317"/>
    </location>
</feature>
<dbReference type="InterPro" id="IPR016194">
    <property type="entry name" value="SPOC-like_C_dom_sf"/>
</dbReference>
<comment type="similarity">
    <text evidence="3">Belongs to the prokaryotic Ku family.</text>
</comment>
<dbReference type="NCBIfam" id="TIGR02772">
    <property type="entry name" value="Ku_bact"/>
    <property type="match status" value="1"/>
</dbReference>
<comment type="function">
    <text evidence="3">With LigD forms a non-homologous end joining (NHEJ) DNA repair enzyme, which repairs dsDNA breaks with reduced fidelity. Binds linear dsDNA with 5'- and 3'- overhangs but not closed circular dsDNA nor ssDNA. Recruits and stimulates the ligase activity of LigD.</text>
</comment>
<organism evidence="6 7">
    <name type="scientific">Streptomyces sparsogenes DSM 40356</name>
    <dbReference type="NCBI Taxonomy" id="1331668"/>
    <lineage>
        <taxon>Bacteria</taxon>
        <taxon>Bacillati</taxon>
        <taxon>Actinomycetota</taxon>
        <taxon>Actinomycetes</taxon>
        <taxon>Kitasatosporales</taxon>
        <taxon>Streptomycetaceae</taxon>
        <taxon>Streptomyces</taxon>
    </lineage>
</organism>
<dbReference type="PANTHER" id="PTHR41251">
    <property type="entry name" value="NON-HOMOLOGOUS END JOINING PROTEIN KU"/>
    <property type="match status" value="1"/>
</dbReference>
<dbReference type="RefSeq" id="WP_065963299.1">
    <property type="nucleotide sequence ID" value="NZ_ASQP01000153.1"/>
</dbReference>
<dbReference type="SMART" id="SM00559">
    <property type="entry name" value="Ku78"/>
    <property type="match status" value="1"/>
</dbReference>
<evidence type="ECO:0000256" key="4">
    <source>
        <dbReference type="SAM" id="MobiDB-lite"/>
    </source>
</evidence>
<dbReference type="PANTHER" id="PTHR41251:SF1">
    <property type="entry name" value="NON-HOMOLOGOUS END JOINING PROTEIN KU"/>
    <property type="match status" value="1"/>
</dbReference>
<dbReference type="HAMAP" id="MF_01875">
    <property type="entry name" value="Prokaryotic_Ku"/>
    <property type="match status" value="1"/>
</dbReference>
<feature type="compositionally biased region" description="Low complexity" evidence="4">
    <location>
        <begin position="361"/>
        <end position="375"/>
    </location>
</feature>
<evidence type="ECO:0000259" key="5">
    <source>
        <dbReference type="SMART" id="SM00559"/>
    </source>
</evidence>
<dbReference type="Proteomes" id="UP000186168">
    <property type="component" value="Unassembled WGS sequence"/>
</dbReference>
<dbReference type="EMBL" id="ASQP01000153">
    <property type="protein sequence ID" value="OMI39530.1"/>
    <property type="molecule type" value="Genomic_DNA"/>
</dbReference>
<protein>
    <recommendedName>
        <fullName evidence="3">Non-homologous end joining protein Ku</fullName>
    </recommendedName>
</protein>
<dbReference type="InterPro" id="IPR009187">
    <property type="entry name" value="Prok_Ku"/>
</dbReference>
<dbReference type="FunFam" id="2.40.290.10:FF:000004">
    <property type="entry name" value="Non-homologous end joining protein Ku"/>
    <property type="match status" value="1"/>
</dbReference>
<reference evidence="6 7" key="1">
    <citation type="submission" date="2013-05" db="EMBL/GenBank/DDBJ databases">
        <title>Genome sequence of Streptomyces sparsogenes DSM 40356.</title>
        <authorList>
            <person name="Coyne S."/>
            <person name="Seebeck F.P."/>
        </authorList>
    </citation>
    <scope>NUCLEOTIDE SEQUENCE [LARGE SCALE GENOMIC DNA]</scope>
    <source>
        <strain evidence="6 7">DSM 40356</strain>
    </source>
</reference>
<keyword evidence="1 3" id="KW-0238">DNA-binding</keyword>
<proteinExistence type="inferred from homology"/>
<dbReference type="GO" id="GO:0006303">
    <property type="term" value="P:double-strand break repair via nonhomologous end joining"/>
    <property type="evidence" value="ECO:0007669"/>
    <property type="project" value="UniProtKB-UniRule"/>
</dbReference>
<keyword evidence="3" id="KW-0227">DNA damage</keyword>
<sequence>MRSIWNGNISFGLVSIPIKMYPATEDHAVSFRQVHTKDGGRIRYRKVCELEDKQVDAGDIGKAYEDADGTLIPITDDDLAHLPLPTTHALEIQAFVSAADIDPLQMGDAYYLGANGTAAAKPYALLREALKRSEKVAIAKYAHRGRERLGMLRVVGDAIALHRLLWPDEVRDPVGVAPKERVTVREAELDLADTLMETLGEVDLHELRDEYHEALEELVAAKMAGATPTAEPGEAPAGAQVVDLMAALRDSVRSARQARGEGTGEAAEEGEAAEAAGEEAREATVHPLRARGKAAAPAKKAPVGRKTAAPAKKSASKGAEKAGAKTAAGKTASGKTAGRSAAESAGKSTAKKAAAKKAPAKKQAAAKRAGGRSAS</sequence>
<dbReference type="GO" id="GO:0003690">
    <property type="term" value="F:double-stranded DNA binding"/>
    <property type="evidence" value="ECO:0007669"/>
    <property type="project" value="UniProtKB-UniRule"/>
</dbReference>
<keyword evidence="2 3" id="KW-0233">DNA recombination</keyword>
<dbReference type="CDD" id="cd00789">
    <property type="entry name" value="KU_like"/>
    <property type="match status" value="1"/>
</dbReference>
<evidence type="ECO:0000313" key="7">
    <source>
        <dbReference type="Proteomes" id="UP000186168"/>
    </source>
</evidence>
<keyword evidence="7" id="KW-1185">Reference proteome</keyword>
<dbReference type="Gene3D" id="2.40.290.10">
    <property type="match status" value="1"/>
</dbReference>
<dbReference type="AlphaFoldDB" id="A0A1R1SMJ6"/>
<name>A0A1R1SMJ6_9ACTN</name>
<evidence type="ECO:0000313" key="6">
    <source>
        <dbReference type="EMBL" id="OMI39530.1"/>
    </source>
</evidence>
<comment type="subunit">
    <text evidence="3">Homodimer. Interacts with LigD.</text>
</comment>
<accession>A0A1R1SMJ6</accession>
<feature type="compositionally biased region" description="Basic residues" evidence="4">
    <location>
        <begin position="349"/>
        <end position="360"/>
    </location>
</feature>
<evidence type="ECO:0000256" key="1">
    <source>
        <dbReference type="ARBA" id="ARBA00023125"/>
    </source>
</evidence>